<feature type="compositionally biased region" description="Low complexity" evidence="1">
    <location>
        <begin position="532"/>
        <end position="545"/>
    </location>
</feature>
<gene>
    <name evidence="2" type="ORF">ABVK25_004294</name>
</gene>
<keyword evidence="3" id="KW-1185">Reference proteome</keyword>
<comment type="caution">
    <text evidence="2">The sequence shown here is derived from an EMBL/GenBank/DDBJ whole genome shotgun (WGS) entry which is preliminary data.</text>
</comment>
<feature type="compositionally biased region" description="Polar residues" evidence="1">
    <location>
        <begin position="206"/>
        <end position="215"/>
    </location>
</feature>
<protein>
    <submittedName>
        <fullName evidence="2">Uncharacterized protein</fullName>
    </submittedName>
</protein>
<feature type="compositionally biased region" description="Polar residues" evidence="1">
    <location>
        <begin position="177"/>
        <end position="191"/>
    </location>
</feature>
<feature type="region of interest" description="Disordered" evidence="1">
    <location>
        <begin position="1"/>
        <end position="20"/>
    </location>
</feature>
<sequence length="821" mass="89972">MEQGLLQLDTSPSMAPHFKISFPLPRMPAASPNAIPGSHDSNKSNFDDTPFAHPGSKAQRTLGALEPEPFESKRKPTWKGRKQLRKYPSYMSVTLSEVDGESFRTPDEYPFPGMPTSTEPPRRPPYFLSRPGSSPLLGEQYSSGSTTNEVDHFSRLPSPRARRAGSAGTLRSHYDSTKSPLAISQQTSASSARDRALRKGCPEISSPLSHNSAQGIRSGDFDRQHSCNPSGDSKISRSSFKKTNGIPRRRPSVTDPPTLYPNADRAFHAVSPPPALIKSTLPRPLQPQQTPAFRGTKWWQTKASSKTSPAGPGGDRQNHQQPFEDRFSSVKVNVRKPRPGIAGERNWFDGLDVEEEPMVADLQHPEVSAFQLCNKPEPPMSISEIMTLEPLPPASQVTSRKSSFSNKSQHTNPSTRKLSFRLDPAPSRPSHTAPVSPTNGVRAISRSPSDDSLQSTINGRVMNSKMNLQLESFLELSSSEDEVGEGSAASEVHAIVRGHKIGPSIDRISNNSEVLIGNAQCAQPASPRAIVNRPSNRSSGRSNSSETVPPVPSIPEKPKIGQRVSSTRWREMMEDKTASTESMVDSRESSVNSETSARRALPLRIKRKGSIRGSKLMRVTQEEEKLLEAMREKRASIRQDDFEKRFKTAMQLQDIVSRPKTAGADGRTSRSSVSLYGPRSSNSPPPQEYKINKSLSGSRLTASTDDLITEDAYPFPQVPLTLKNPTGFASPAKTSPSLSFGPSDILPSTPTSRNEPITPPAGLTFGRHGMSPPRIIKIMNNLGHEQKRTASSSVVMLDGVEQHAQKLDEENAITGWAMDRW</sequence>
<dbReference type="Proteomes" id="UP001590951">
    <property type="component" value="Unassembled WGS sequence"/>
</dbReference>
<evidence type="ECO:0000313" key="3">
    <source>
        <dbReference type="Proteomes" id="UP001590951"/>
    </source>
</evidence>
<feature type="compositionally biased region" description="Polar residues" evidence="1">
    <location>
        <begin position="669"/>
        <end position="682"/>
    </location>
</feature>
<feature type="region of interest" description="Disordered" evidence="1">
    <location>
        <begin position="97"/>
        <end position="326"/>
    </location>
</feature>
<feature type="compositionally biased region" description="Basic and acidic residues" evidence="1">
    <location>
        <begin position="568"/>
        <end position="588"/>
    </location>
</feature>
<organism evidence="2 3">
    <name type="scientific">Lepraria finkii</name>
    <dbReference type="NCBI Taxonomy" id="1340010"/>
    <lineage>
        <taxon>Eukaryota</taxon>
        <taxon>Fungi</taxon>
        <taxon>Dikarya</taxon>
        <taxon>Ascomycota</taxon>
        <taxon>Pezizomycotina</taxon>
        <taxon>Lecanoromycetes</taxon>
        <taxon>OSLEUM clade</taxon>
        <taxon>Lecanoromycetidae</taxon>
        <taxon>Lecanorales</taxon>
        <taxon>Lecanorineae</taxon>
        <taxon>Stereocaulaceae</taxon>
        <taxon>Lepraria</taxon>
    </lineage>
</organism>
<feature type="region of interest" description="Disordered" evidence="1">
    <location>
        <begin position="653"/>
        <end position="697"/>
    </location>
</feature>
<accession>A0ABR4BF65</accession>
<feature type="compositionally biased region" description="Polar residues" evidence="1">
    <location>
        <begin position="226"/>
        <end position="242"/>
    </location>
</feature>
<feature type="region of interest" description="Disordered" evidence="1">
    <location>
        <begin position="726"/>
        <end position="769"/>
    </location>
</feature>
<feature type="compositionally biased region" description="Polar residues" evidence="1">
    <location>
        <begin position="732"/>
        <end position="755"/>
    </location>
</feature>
<name>A0ABR4BF65_9LECA</name>
<evidence type="ECO:0000256" key="1">
    <source>
        <dbReference type="SAM" id="MobiDB-lite"/>
    </source>
</evidence>
<feature type="compositionally biased region" description="Low complexity" evidence="1">
    <location>
        <begin position="280"/>
        <end position="291"/>
    </location>
</feature>
<feature type="region of interest" description="Disordered" evidence="1">
    <location>
        <begin position="26"/>
        <end position="82"/>
    </location>
</feature>
<evidence type="ECO:0000313" key="2">
    <source>
        <dbReference type="EMBL" id="KAL2055486.1"/>
    </source>
</evidence>
<feature type="compositionally biased region" description="Basic and acidic residues" evidence="1">
    <location>
        <begin position="192"/>
        <end position="201"/>
    </location>
</feature>
<feature type="compositionally biased region" description="Basic and acidic residues" evidence="1">
    <location>
        <begin position="316"/>
        <end position="326"/>
    </location>
</feature>
<feature type="compositionally biased region" description="Polar residues" evidence="1">
    <location>
        <begin position="395"/>
        <end position="417"/>
    </location>
</feature>
<proteinExistence type="predicted"/>
<feature type="compositionally biased region" description="Polar residues" evidence="1">
    <location>
        <begin position="429"/>
        <end position="439"/>
    </location>
</feature>
<dbReference type="EMBL" id="JBHFEH010000011">
    <property type="protein sequence ID" value="KAL2055486.1"/>
    <property type="molecule type" value="Genomic_DNA"/>
</dbReference>
<feature type="region of interest" description="Disordered" evidence="1">
    <location>
        <begin position="520"/>
        <end position="598"/>
    </location>
</feature>
<feature type="compositionally biased region" description="Polar residues" evidence="1">
    <location>
        <begin position="298"/>
        <end position="308"/>
    </location>
</feature>
<feature type="region of interest" description="Disordered" evidence="1">
    <location>
        <begin position="393"/>
        <end position="453"/>
    </location>
</feature>
<reference evidence="2 3" key="1">
    <citation type="submission" date="2024-09" db="EMBL/GenBank/DDBJ databases">
        <title>Rethinking Asexuality: The Enigmatic Case of Functional Sexual Genes in Lepraria (Stereocaulaceae).</title>
        <authorList>
            <person name="Doellman M."/>
            <person name="Sun Y."/>
            <person name="Barcenas-Pena A."/>
            <person name="Lumbsch H.T."/>
            <person name="Grewe F."/>
        </authorList>
    </citation>
    <scope>NUCLEOTIDE SEQUENCE [LARGE SCALE GENOMIC DNA]</scope>
    <source>
        <strain evidence="2 3">Grewe 0041</strain>
    </source>
</reference>